<protein>
    <submittedName>
        <fullName evidence="1">Uncharacterized protein</fullName>
    </submittedName>
</protein>
<proteinExistence type="predicted"/>
<comment type="caution">
    <text evidence="1">The sequence shown here is derived from an EMBL/GenBank/DDBJ whole genome shotgun (WGS) entry which is preliminary data.</text>
</comment>
<name>A0A1R3KVV9_9ROSI</name>
<accession>A0A1R3KVV9</accession>
<reference evidence="2" key="1">
    <citation type="submission" date="2013-09" db="EMBL/GenBank/DDBJ databases">
        <title>Corchorus olitorius genome sequencing.</title>
        <authorList>
            <person name="Alam M."/>
            <person name="Haque M.S."/>
            <person name="Islam M.S."/>
            <person name="Emdad E.M."/>
            <person name="Islam M.M."/>
            <person name="Ahmed B."/>
            <person name="Halim A."/>
            <person name="Hossen Q.M.M."/>
            <person name="Hossain M.Z."/>
            <person name="Ahmed R."/>
            <person name="Khan M.M."/>
            <person name="Islam R."/>
            <person name="Rashid M.M."/>
            <person name="Khan S.A."/>
            <person name="Rahman M.S."/>
            <person name="Alam M."/>
            <person name="Yahiya A.S."/>
            <person name="Khan M.S."/>
            <person name="Azam M.S."/>
            <person name="Haque T."/>
            <person name="Lashkar M.Z.H."/>
            <person name="Akhand A.I."/>
            <person name="Morshed G."/>
            <person name="Roy S."/>
            <person name="Uddin K.S."/>
            <person name="Rabeya T."/>
            <person name="Hossain A.S."/>
            <person name="Chowdhury A."/>
            <person name="Snigdha A.R."/>
            <person name="Mortoza M.S."/>
            <person name="Matin S.A."/>
            <person name="Hoque S.M.E."/>
            <person name="Islam M.K."/>
            <person name="Roy D.K."/>
            <person name="Haider R."/>
            <person name="Moosa M.M."/>
            <person name="Elias S.M."/>
            <person name="Hasan A.M."/>
            <person name="Jahan S."/>
            <person name="Shafiuddin M."/>
            <person name="Mahmood N."/>
            <person name="Shommy N.S."/>
        </authorList>
    </citation>
    <scope>NUCLEOTIDE SEQUENCE [LARGE SCALE GENOMIC DNA]</scope>
    <source>
        <strain evidence="2">cv. O-4</strain>
    </source>
</reference>
<evidence type="ECO:0000313" key="2">
    <source>
        <dbReference type="Proteomes" id="UP000187203"/>
    </source>
</evidence>
<dbReference type="AlphaFoldDB" id="A0A1R3KVV9"/>
<sequence length="183" mass="20637">MYRNKSSINVSNWGPLDLRELGSLLHFKALQKVAGERDRGTREATERGDCPTLDLYLRSLADLAASLPRSLRSVHEMCPLLGGLIVKRSHSQTIESRLRKVAAGANGPNGSYWPKSSPRRAPIQNERDRLLDAIHIILVESPDGCVQVLRHLRAVVVNGFNQFFLLRRDRNIYLSCKENLDQP</sequence>
<dbReference type="EMBL" id="AWUE01010874">
    <property type="protein sequence ID" value="OMP11196.1"/>
    <property type="molecule type" value="Genomic_DNA"/>
</dbReference>
<keyword evidence="2" id="KW-1185">Reference proteome</keyword>
<gene>
    <name evidence="1" type="ORF">COLO4_03968</name>
</gene>
<dbReference type="Proteomes" id="UP000187203">
    <property type="component" value="Unassembled WGS sequence"/>
</dbReference>
<organism evidence="1 2">
    <name type="scientific">Corchorus olitorius</name>
    <dbReference type="NCBI Taxonomy" id="93759"/>
    <lineage>
        <taxon>Eukaryota</taxon>
        <taxon>Viridiplantae</taxon>
        <taxon>Streptophyta</taxon>
        <taxon>Embryophyta</taxon>
        <taxon>Tracheophyta</taxon>
        <taxon>Spermatophyta</taxon>
        <taxon>Magnoliopsida</taxon>
        <taxon>eudicotyledons</taxon>
        <taxon>Gunneridae</taxon>
        <taxon>Pentapetalae</taxon>
        <taxon>rosids</taxon>
        <taxon>malvids</taxon>
        <taxon>Malvales</taxon>
        <taxon>Malvaceae</taxon>
        <taxon>Grewioideae</taxon>
        <taxon>Apeibeae</taxon>
        <taxon>Corchorus</taxon>
    </lineage>
</organism>
<evidence type="ECO:0000313" key="1">
    <source>
        <dbReference type="EMBL" id="OMP11196.1"/>
    </source>
</evidence>